<name>A0A1G8JSV1_9LACT</name>
<dbReference type="InterPro" id="IPR013751">
    <property type="entry name" value="ACP_syn_III_N"/>
</dbReference>
<evidence type="ECO:0000259" key="3">
    <source>
        <dbReference type="Pfam" id="PF08541"/>
    </source>
</evidence>
<dbReference type="OrthoDB" id="9815506at2"/>
<dbReference type="PANTHER" id="PTHR34069">
    <property type="entry name" value="3-OXOACYL-[ACYL-CARRIER-PROTEIN] SYNTHASE 3"/>
    <property type="match status" value="1"/>
</dbReference>
<evidence type="ECO:0000256" key="2">
    <source>
        <dbReference type="ARBA" id="ARBA00023315"/>
    </source>
</evidence>
<keyword evidence="1" id="KW-0808">Transferase</keyword>
<dbReference type="GO" id="GO:0006633">
    <property type="term" value="P:fatty acid biosynthetic process"/>
    <property type="evidence" value="ECO:0007669"/>
    <property type="project" value="InterPro"/>
</dbReference>
<evidence type="ECO:0000313" key="6">
    <source>
        <dbReference type="Proteomes" id="UP000235682"/>
    </source>
</evidence>
<dbReference type="Proteomes" id="UP000235682">
    <property type="component" value="Unassembled WGS sequence"/>
</dbReference>
<keyword evidence="6" id="KW-1185">Reference proteome</keyword>
<dbReference type="PANTHER" id="PTHR34069:SF2">
    <property type="entry name" value="BETA-KETOACYL-[ACYL-CARRIER-PROTEIN] SYNTHASE III"/>
    <property type="match status" value="1"/>
</dbReference>
<dbReference type="EMBL" id="PNHE01000027">
    <property type="protein sequence ID" value="PMC58051.1"/>
    <property type="molecule type" value="Genomic_DNA"/>
</dbReference>
<reference evidence="5 6" key="1">
    <citation type="submission" date="2017-09" db="EMBL/GenBank/DDBJ databases">
        <title>Bacterial strain isolated from the female urinary microbiota.</title>
        <authorList>
            <person name="Thomas-White K."/>
            <person name="Kumar N."/>
            <person name="Forster S."/>
            <person name="Putonti C."/>
            <person name="Lawley T."/>
            <person name="Wolfe A.J."/>
        </authorList>
    </citation>
    <scope>NUCLEOTIDE SEQUENCE [LARGE SCALE GENOMIC DNA]</scope>
    <source>
        <strain evidence="5 6">UMB0852</strain>
    </source>
</reference>
<dbReference type="GO" id="GO:0044550">
    <property type="term" value="P:secondary metabolite biosynthetic process"/>
    <property type="evidence" value="ECO:0007669"/>
    <property type="project" value="TreeGrafter"/>
</dbReference>
<dbReference type="GO" id="GO:0004315">
    <property type="term" value="F:3-oxoacyl-[acyl-carrier-protein] synthase activity"/>
    <property type="evidence" value="ECO:0007669"/>
    <property type="project" value="InterPro"/>
</dbReference>
<dbReference type="InterPro" id="IPR013747">
    <property type="entry name" value="ACP_syn_III_C"/>
</dbReference>
<evidence type="ECO:0000256" key="1">
    <source>
        <dbReference type="ARBA" id="ARBA00022679"/>
    </source>
</evidence>
<dbReference type="Pfam" id="PF08541">
    <property type="entry name" value="ACP_syn_III_C"/>
    <property type="match status" value="1"/>
</dbReference>
<feature type="domain" description="Beta-ketoacyl-[acyl-carrier-protein] synthase III N-terminal" evidence="4">
    <location>
        <begin position="108"/>
        <end position="174"/>
    </location>
</feature>
<dbReference type="NCBIfam" id="NF006829">
    <property type="entry name" value="PRK09352.1"/>
    <property type="match status" value="1"/>
</dbReference>
<dbReference type="CDD" id="cd00830">
    <property type="entry name" value="KAS_III"/>
    <property type="match status" value="1"/>
</dbReference>
<feature type="domain" description="Beta-ketoacyl-[acyl-carrier-protein] synthase III C-terminal" evidence="3">
    <location>
        <begin position="230"/>
        <end position="309"/>
    </location>
</feature>
<keyword evidence="2" id="KW-0012">Acyltransferase</keyword>
<protein>
    <submittedName>
        <fullName evidence="5">Beta-ketoacyl-ACP synthase 3</fullName>
    </submittedName>
</protein>
<evidence type="ECO:0000259" key="4">
    <source>
        <dbReference type="Pfam" id="PF08545"/>
    </source>
</evidence>
<dbReference type="InterPro" id="IPR016039">
    <property type="entry name" value="Thiolase-like"/>
</dbReference>
<dbReference type="RefSeq" id="WP_092084340.1">
    <property type="nucleotide sequence ID" value="NZ_FNEL01000006.1"/>
</dbReference>
<comment type="caution">
    <text evidence="5">The sequence shown here is derived from an EMBL/GenBank/DDBJ whole genome shotgun (WGS) entry which is preliminary data.</text>
</comment>
<sequence length="313" mass="34259">MSQIIATGSYLPDHYVSNDALIEQTHIESSDEWIKQRTGISGRHFVQGQQTVAELAINAAKNLLESLKEDISKQIQYIIVASMSSQGLTPSIASHIQGAIKATQAWAFDLNGACNGFVMALDVANSLSRAQSSGYTLVIGAEAMSQIMDFTDRSVCILFGDGAGAVLIKHDGQPLRGYRSQIHTQFDEQKAIQVPILGPSRGVMKMKGREVFNFVNRQVIPDLKEFVADASFDYLISHQANERLLALFSKQLHLKSSNIPCNIQHVGNMSAASIPVLIDQMVQKEQVHLDQSKTVVLVGFGGGLSWGFIQMKL</sequence>
<dbReference type="STRING" id="84521.SAMN04487994_100633"/>
<dbReference type="Gene3D" id="3.40.47.10">
    <property type="match status" value="1"/>
</dbReference>
<evidence type="ECO:0000313" key="5">
    <source>
        <dbReference type="EMBL" id="PMC58051.1"/>
    </source>
</evidence>
<gene>
    <name evidence="5" type="ORF">CJ205_06310</name>
</gene>
<proteinExistence type="predicted"/>
<dbReference type="SUPFAM" id="SSF53901">
    <property type="entry name" value="Thiolase-like"/>
    <property type="match status" value="1"/>
</dbReference>
<organism evidence="5 6">
    <name type="scientific">Dolosicoccus paucivorans</name>
    <dbReference type="NCBI Taxonomy" id="84521"/>
    <lineage>
        <taxon>Bacteria</taxon>
        <taxon>Bacillati</taxon>
        <taxon>Bacillota</taxon>
        <taxon>Bacilli</taxon>
        <taxon>Lactobacillales</taxon>
        <taxon>Aerococcaceae</taxon>
        <taxon>Dolosicoccus</taxon>
    </lineage>
</organism>
<accession>A0A1G8JSV1</accession>
<dbReference type="Pfam" id="PF08545">
    <property type="entry name" value="ACP_syn_III"/>
    <property type="match status" value="1"/>
</dbReference>
<dbReference type="AlphaFoldDB" id="A0A1G8JSV1"/>